<evidence type="ECO:0000256" key="1">
    <source>
        <dbReference type="SAM" id="Coils"/>
    </source>
</evidence>
<feature type="compositionally biased region" description="Low complexity" evidence="2">
    <location>
        <begin position="619"/>
        <end position="630"/>
    </location>
</feature>
<dbReference type="PANTHER" id="PTHR12752">
    <property type="entry name" value="PHOSPHOINOSITOL 3-PHOSPHATE-BINDING PROTEIN"/>
    <property type="match status" value="1"/>
</dbReference>
<dbReference type="Pfam" id="PF00169">
    <property type="entry name" value="PH"/>
    <property type="match status" value="1"/>
</dbReference>
<evidence type="ECO:0000259" key="3">
    <source>
        <dbReference type="PROSITE" id="PS50003"/>
    </source>
</evidence>
<protein>
    <submittedName>
        <fullName evidence="5">Pleckstrin homology domain-containing family A member 4 isoform X2</fullName>
    </submittedName>
</protein>
<feature type="compositionally biased region" description="Polar residues" evidence="2">
    <location>
        <begin position="650"/>
        <end position="660"/>
    </location>
</feature>
<proteinExistence type="predicted"/>
<dbReference type="CDD" id="cd13248">
    <property type="entry name" value="PH_PEPP1_2_3"/>
    <property type="match status" value="1"/>
</dbReference>
<reference evidence="5" key="1">
    <citation type="submission" date="2025-08" db="UniProtKB">
        <authorList>
            <consortium name="RefSeq"/>
        </authorList>
    </citation>
    <scope>IDENTIFICATION</scope>
</reference>
<dbReference type="SMART" id="SM00233">
    <property type="entry name" value="PH"/>
    <property type="match status" value="1"/>
</dbReference>
<feature type="region of interest" description="Disordered" evidence="2">
    <location>
        <begin position="151"/>
        <end position="334"/>
    </location>
</feature>
<feature type="compositionally biased region" description="Basic and acidic residues" evidence="2">
    <location>
        <begin position="184"/>
        <end position="193"/>
    </location>
</feature>
<evidence type="ECO:0000313" key="4">
    <source>
        <dbReference type="Proteomes" id="UP000694923"/>
    </source>
</evidence>
<dbReference type="Pfam" id="PF25541">
    <property type="entry name" value="TBCA_PH"/>
    <property type="match status" value="1"/>
</dbReference>
<feature type="region of interest" description="Disordered" evidence="2">
    <location>
        <begin position="471"/>
        <end position="729"/>
    </location>
</feature>
<keyword evidence="4" id="KW-1185">Reference proteome</keyword>
<dbReference type="Gene3D" id="2.30.29.30">
    <property type="entry name" value="Pleckstrin-homology domain (PH domain)/Phosphotyrosine-binding domain (PTB)"/>
    <property type="match status" value="1"/>
</dbReference>
<accession>A0ABM0QGN5</accession>
<feature type="coiled-coil region" evidence="1">
    <location>
        <begin position="349"/>
        <end position="387"/>
    </location>
</feature>
<dbReference type="Proteomes" id="UP000694923">
    <property type="component" value="Unplaced"/>
</dbReference>
<sequence length="740" mass="81251">MEEGRPWSSLSLASSASTISSLSNLSTKKPTRAVNKLHAFGKRGNAPRRDPNLPVHIRGWLHKQDSSGLRLWKRRWFVLSGHCLFYYKDSREESVLGGVLLPSYSIRPDGPGAPRGRRFTFTAEHPGMRTYILAADTSEDLRGWLRALGRASRAEGEDSGQTRSPARPQPGEGPGGPGGPPEVSRGEDRRTSESPEVARLSRGRGRPGLLTPSPTADLQSGSWIRRARSPDLFTPLSRPPSPLGLPRPRSAPAWRPPPSSGDTAPPARPHTPQSRIDVRPPLDWGPQRQTLLRTSTRHRGLSSEAPGGRPPRSPQRWSREPRIQPGPPLDLTSHQSLETDTLLTKLCGQDRLLRRLQGEIEQRQEEKEQLEAALELTRQQLGQVTREAGAPGRAWGRQRLLQDRLVSVRATLCHLTQERERVWDTYSGLEQELGTLRETLEYLLHLGSPQDRASAQQQLWMVEDTLAGLGGPQKLPLHPEPDSPSPVLQGEASSERESLPESSELSCPQSPEADWGRPPGGDRDLTSSRPGLASPKISRASSPESRQPPSPQLGTKAPMARPRMTAQEQLERMRRNQECGRPLPRPASPRLLMLGRTLSPARHQPDVEQRPVLGHSGASKWLRSSGSWSSPRNTTPYLPTSEGHRERVLSLSQALATEASQWHRMMTGGSSDSRGDPLPPAPPPPSDPTPQATPPPRSPPAADSGPAPWEPTWDSGSAPPTLAQAEGTWPLRVTLLQSSF</sequence>
<feature type="compositionally biased region" description="Pro residues" evidence="2">
    <location>
        <begin position="677"/>
        <end position="699"/>
    </location>
</feature>
<gene>
    <name evidence="5" type="primary">PLEKHA4</name>
</gene>
<feature type="compositionally biased region" description="Basic and acidic residues" evidence="2">
    <location>
        <begin position="569"/>
        <end position="578"/>
    </location>
</feature>
<keyword evidence="1" id="KW-0175">Coiled coil</keyword>
<evidence type="ECO:0000256" key="2">
    <source>
        <dbReference type="SAM" id="MobiDB-lite"/>
    </source>
</evidence>
<feature type="compositionally biased region" description="Low complexity" evidence="2">
    <location>
        <begin position="500"/>
        <end position="512"/>
    </location>
</feature>
<dbReference type="InterPro" id="IPR040392">
    <property type="entry name" value="PKHA4-7_PH"/>
</dbReference>
<dbReference type="GeneID" id="103587757"/>
<evidence type="ECO:0000313" key="5">
    <source>
        <dbReference type="RefSeq" id="XP_008567526.1"/>
    </source>
</evidence>
<dbReference type="PANTHER" id="PTHR12752:SF7">
    <property type="entry name" value="PLECKSTRIN HOMOLOGY DOMAIN-CONTAINING FAMILY A MEMBER 4"/>
    <property type="match status" value="1"/>
</dbReference>
<dbReference type="RefSeq" id="XP_008567526.1">
    <property type="nucleotide sequence ID" value="XM_008569304.1"/>
</dbReference>
<dbReference type="PROSITE" id="PS50003">
    <property type="entry name" value="PH_DOMAIN"/>
    <property type="match status" value="1"/>
</dbReference>
<feature type="domain" description="PH" evidence="3">
    <location>
        <begin position="54"/>
        <end position="153"/>
    </location>
</feature>
<dbReference type="SUPFAM" id="SSF50729">
    <property type="entry name" value="PH domain-like"/>
    <property type="match status" value="1"/>
</dbReference>
<name>A0ABM0QGN5_GALVR</name>
<dbReference type="InterPro" id="IPR011993">
    <property type="entry name" value="PH-like_dom_sf"/>
</dbReference>
<organism evidence="4 5">
    <name type="scientific">Galeopterus variegatus</name>
    <name type="common">Malayan flying lemur</name>
    <name type="synonym">Cynocephalus variegatus</name>
    <dbReference type="NCBI Taxonomy" id="482537"/>
    <lineage>
        <taxon>Eukaryota</taxon>
        <taxon>Metazoa</taxon>
        <taxon>Chordata</taxon>
        <taxon>Craniata</taxon>
        <taxon>Vertebrata</taxon>
        <taxon>Euteleostomi</taxon>
        <taxon>Mammalia</taxon>
        <taxon>Eutheria</taxon>
        <taxon>Euarchontoglires</taxon>
        <taxon>Dermoptera</taxon>
        <taxon>Cynocephalidae</taxon>
        <taxon>Galeopterus</taxon>
    </lineage>
</organism>
<dbReference type="InterPro" id="IPR001849">
    <property type="entry name" value="PH_domain"/>
</dbReference>
<dbReference type="InterPro" id="IPR057971">
    <property type="entry name" value="PKHA4-7_TBCA"/>
</dbReference>